<feature type="region of interest" description="Disordered" evidence="1">
    <location>
        <begin position="32"/>
        <end position="127"/>
    </location>
</feature>
<protein>
    <submittedName>
        <fullName evidence="2">Uncharacterized protein</fullName>
    </submittedName>
</protein>
<keyword evidence="3" id="KW-1185">Reference proteome</keyword>
<dbReference type="Proteomes" id="UP000278673">
    <property type="component" value="Unassembled WGS sequence"/>
</dbReference>
<evidence type="ECO:0000256" key="1">
    <source>
        <dbReference type="SAM" id="MobiDB-lite"/>
    </source>
</evidence>
<name>A0A3M2LCV4_9ACTN</name>
<evidence type="ECO:0000313" key="3">
    <source>
        <dbReference type="Proteomes" id="UP000278673"/>
    </source>
</evidence>
<dbReference type="RefSeq" id="WP_158621511.1">
    <property type="nucleotide sequence ID" value="NZ_RFFJ01000184.1"/>
</dbReference>
<organism evidence="2 3">
    <name type="scientific">Streptomyces triticirhizae</name>
    <dbReference type="NCBI Taxonomy" id="2483353"/>
    <lineage>
        <taxon>Bacteria</taxon>
        <taxon>Bacillati</taxon>
        <taxon>Actinomycetota</taxon>
        <taxon>Actinomycetes</taxon>
        <taxon>Kitasatosporales</taxon>
        <taxon>Streptomycetaceae</taxon>
        <taxon>Streptomyces</taxon>
    </lineage>
</organism>
<comment type="caution">
    <text evidence="2">The sequence shown here is derived from an EMBL/GenBank/DDBJ whole genome shotgun (WGS) entry which is preliminary data.</text>
</comment>
<feature type="non-terminal residue" evidence="2">
    <location>
        <position position="127"/>
    </location>
</feature>
<sequence length="127" mass="13692">MAYSEVGQELWRLTPDEGRLVERAVTGGVLLVESVPEGDDPEGDDPEGDTFTGRALDTRGNGGSRGVSRGLAGGHSSMRETSSPDFFFSADQRASRASVVCHSGTGARRRRRRRAGSQERRDRRAAG</sequence>
<evidence type="ECO:0000313" key="2">
    <source>
        <dbReference type="EMBL" id="RMI33805.1"/>
    </source>
</evidence>
<gene>
    <name evidence="2" type="ORF">EBN88_24255</name>
</gene>
<accession>A0A3M2LCV4</accession>
<reference evidence="2 3" key="1">
    <citation type="submission" date="2018-10" db="EMBL/GenBank/DDBJ databases">
        <title>Isolation, diversity and antifungal activity of actinobacteria from wheat.</title>
        <authorList>
            <person name="Han C."/>
        </authorList>
    </citation>
    <scope>NUCLEOTIDE SEQUENCE [LARGE SCALE GENOMIC DNA]</scope>
    <source>
        <strain evidence="2 3">NEAU-YY642</strain>
    </source>
</reference>
<feature type="compositionally biased region" description="Basic and acidic residues" evidence="1">
    <location>
        <begin position="116"/>
        <end position="127"/>
    </location>
</feature>
<proteinExistence type="predicted"/>
<feature type="compositionally biased region" description="Acidic residues" evidence="1">
    <location>
        <begin position="36"/>
        <end position="48"/>
    </location>
</feature>
<dbReference type="EMBL" id="RFFJ01000184">
    <property type="protein sequence ID" value="RMI33805.1"/>
    <property type="molecule type" value="Genomic_DNA"/>
</dbReference>
<dbReference type="AlphaFoldDB" id="A0A3M2LCV4"/>